<evidence type="ECO:0000313" key="4">
    <source>
        <dbReference type="EMBL" id="SVA00011.1"/>
    </source>
</evidence>
<reference evidence="4" key="1">
    <citation type="submission" date="2018-05" db="EMBL/GenBank/DDBJ databases">
        <authorList>
            <person name="Lanie J.A."/>
            <person name="Ng W.-L."/>
            <person name="Kazmierczak K.M."/>
            <person name="Andrzejewski T.M."/>
            <person name="Davidsen T.M."/>
            <person name="Wayne K.J."/>
            <person name="Tettelin H."/>
            <person name="Glass J.I."/>
            <person name="Rusch D."/>
            <person name="Podicherti R."/>
            <person name="Tsui H.-C.T."/>
            <person name="Winkler M.E."/>
        </authorList>
    </citation>
    <scope>NUCLEOTIDE SEQUENCE</scope>
</reference>
<accession>A0A381S9M5</accession>
<organism evidence="4">
    <name type="scientific">marine metagenome</name>
    <dbReference type="NCBI Taxonomy" id="408172"/>
    <lineage>
        <taxon>unclassified sequences</taxon>
        <taxon>metagenomes</taxon>
        <taxon>ecological metagenomes</taxon>
    </lineage>
</organism>
<dbReference type="InterPro" id="IPR021647">
    <property type="entry name" value="CusF_Ec"/>
</dbReference>
<evidence type="ECO:0000259" key="3">
    <source>
        <dbReference type="PROSITE" id="PS51352"/>
    </source>
</evidence>
<dbReference type="InterPro" id="IPR042230">
    <property type="entry name" value="CusF_sf"/>
</dbReference>
<dbReference type="PROSITE" id="PS51352">
    <property type="entry name" value="THIOREDOXIN_2"/>
    <property type="match status" value="1"/>
</dbReference>
<dbReference type="SUPFAM" id="SSF52833">
    <property type="entry name" value="Thioredoxin-like"/>
    <property type="match status" value="1"/>
</dbReference>
<comment type="similarity">
    <text evidence="1">Belongs to the SCO1/2 family.</text>
</comment>
<dbReference type="Pfam" id="PF02630">
    <property type="entry name" value="SCO1-SenC"/>
    <property type="match status" value="1"/>
</dbReference>
<dbReference type="Gene3D" id="3.40.30.10">
    <property type="entry name" value="Glutaredoxin"/>
    <property type="match status" value="1"/>
</dbReference>
<evidence type="ECO:0000256" key="1">
    <source>
        <dbReference type="ARBA" id="ARBA00010996"/>
    </source>
</evidence>
<feature type="domain" description="Thioredoxin" evidence="3">
    <location>
        <begin position="113"/>
        <end position="277"/>
    </location>
</feature>
<dbReference type="Pfam" id="PF11604">
    <property type="entry name" value="CusF_Ec"/>
    <property type="match status" value="1"/>
</dbReference>
<name>A0A381S9M5_9ZZZZ</name>
<dbReference type="EMBL" id="UINC01002759">
    <property type="protein sequence ID" value="SVA00011.1"/>
    <property type="molecule type" value="Genomic_DNA"/>
</dbReference>
<dbReference type="AlphaFoldDB" id="A0A381S9M5"/>
<protein>
    <recommendedName>
        <fullName evidence="3">Thioredoxin domain-containing protein</fullName>
    </recommendedName>
</protein>
<dbReference type="Gene3D" id="2.40.50.320">
    <property type="entry name" value="Copper binding periplasmic protein CusF"/>
    <property type="match status" value="1"/>
</dbReference>
<dbReference type="InterPro" id="IPR036249">
    <property type="entry name" value="Thioredoxin-like_sf"/>
</dbReference>
<proteinExistence type="inferred from homology"/>
<sequence length="277" mass="31277">MRISLYLFVLFLSLTCSSPEKAYPVKGTIYGILPDSMKITIAHDTIPNLMMPMVMPFQIIDLDEITNLVIGDSVHFEFVLLDTFAFARNFKTVGRGILPGEEESFFDDEYSVKRIGQTLDNVTLLDLDSSLIQLSDSDGKYRFISFIFTGCPMPNMCPAVVIKNNYLADSFSNNENIDFIMVSFDYKYDTPTVLKEFYGSTILGHNNWYVWSSKGRIEDVYTLIKQSGGDFWGVEEGKIGHTLSSVLIGPDRVVLGSWQGDKWQTGQVKNAIDLLME</sequence>
<keyword evidence="2" id="KW-0186">Copper</keyword>
<dbReference type="InterPro" id="IPR003782">
    <property type="entry name" value="SCO1/SenC"/>
</dbReference>
<evidence type="ECO:0000256" key="2">
    <source>
        <dbReference type="ARBA" id="ARBA00023008"/>
    </source>
</evidence>
<dbReference type="InterPro" id="IPR013766">
    <property type="entry name" value="Thioredoxin_domain"/>
</dbReference>
<gene>
    <name evidence="4" type="ORF">METZ01_LOCUS52865</name>
</gene>